<dbReference type="Gene3D" id="3.30.1330.70">
    <property type="entry name" value="Holliday junction resolvase RusA"/>
    <property type="match status" value="1"/>
</dbReference>
<dbReference type="AlphaFoldDB" id="A0A2T2WTI9"/>
<sequence>MIRPWDTPIFTLTIPWDPAWSKNRQWRHTRQGRVYLSTEARAARDALAWQLRRVIRSHVFVPRAKVWLDITVRRRSLHNDPINVVDVVADVVKTVIGVDDNLFAIAQLDWVWDPTQDPQMTLALWQDPVPLPSAAVQRRRLRDDAPPLS</sequence>
<reference evidence="1 2" key="1">
    <citation type="journal article" date="2014" name="BMC Genomics">
        <title>Comparison of environmental and isolate Sulfobacillus genomes reveals diverse carbon, sulfur, nitrogen, and hydrogen metabolisms.</title>
        <authorList>
            <person name="Justice N.B."/>
            <person name="Norman A."/>
            <person name="Brown C.T."/>
            <person name="Singh A."/>
            <person name="Thomas B.C."/>
            <person name="Banfield J.F."/>
        </authorList>
    </citation>
    <scope>NUCLEOTIDE SEQUENCE [LARGE SCALE GENOMIC DNA]</scope>
    <source>
        <strain evidence="1">AMDSBA4</strain>
    </source>
</reference>
<dbReference type="GO" id="GO:0006281">
    <property type="term" value="P:DNA repair"/>
    <property type="evidence" value="ECO:0007669"/>
    <property type="project" value="InterPro"/>
</dbReference>
<dbReference type="Proteomes" id="UP000242972">
    <property type="component" value="Unassembled WGS sequence"/>
</dbReference>
<name>A0A2T2WTI9_9FIRM</name>
<evidence type="ECO:0000313" key="2">
    <source>
        <dbReference type="Proteomes" id="UP000242972"/>
    </source>
</evidence>
<protein>
    <submittedName>
        <fullName evidence="1">Uncharacterized protein</fullName>
    </submittedName>
</protein>
<comment type="caution">
    <text evidence="1">The sequence shown here is derived from an EMBL/GenBank/DDBJ whole genome shotgun (WGS) entry which is preliminary data.</text>
</comment>
<dbReference type="SUPFAM" id="SSF103084">
    <property type="entry name" value="Holliday junction resolvase RusA"/>
    <property type="match status" value="1"/>
</dbReference>
<dbReference type="GO" id="GO:0006310">
    <property type="term" value="P:DNA recombination"/>
    <property type="evidence" value="ECO:0007669"/>
    <property type="project" value="InterPro"/>
</dbReference>
<proteinExistence type="predicted"/>
<accession>A0A2T2WTI9</accession>
<dbReference type="EMBL" id="PXYW01000150">
    <property type="protein sequence ID" value="PSR25503.1"/>
    <property type="molecule type" value="Genomic_DNA"/>
</dbReference>
<organism evidence="1 2">
    <name type="scientific">Sulfobacillus benefaciens</name>
    <dbReference type="NCBI Taxonomy" id="453960"/>
    <lineage>
        <taxon>Bacteria</taxon>
        <taxon>Bacillati</taxon>
        <taxon>Bacillota</taxon>
        <taxon>Clostridia</taxon>
        <taxon>Eubacteriales</taxon>
        <taxon>Clostridiales Family XVII. Incertae Sedis</taxon>
        <taxon>Sulfobacillus</taxon>
    </lineage>
</organism>
<evidence type="ECO:0000313" key="1">
    <source>
        <dbReference type="EMBL" id="PSR25503.1"/>
    </source>
</evidence>
<dbReference type="InterPro" id="IPR036614">
    <property type="entry name" value="RusA-like_sf"/>
</dbReference>
<dbReference type="GO" id="GO:0000287">
    <property type="term" value="F:magnesium ion binding"/>
    <property type="evidence" value="ECO:0007669"/>
    <property type="project" value="InterPro"/>
</dbReference>
<gene>
    <name evidence="1" type="ORF">C7B46_20620</name>
</gene>